<keyword evidence="3" id="KW-0378">Hydrolase</keyword>
<dbReference type="GO" id="GO:0008234">
    <property type="term" value="F:cysteine-type peptidase activity"/>
    <property type="evidence" value="ECO:0007669"/>
    <property type="project" value="UniProtKB-KW"/>
</dbReference>
<dbReference type="PROSITE" id="PS51935">
    <property type="entry name" value="NLPC_P60"/>
    <property type="match status" value="1"/>
</dbReference>
<accession>A0A941EWX6</accession>
<dbReference type="SUPFAM" id="SSF54001">
    <property type="entry name" value="Cysteine proteinases"/>
    <property type="match status" value="1"/>
</dbReference>
<dbReference type="PANTHER" id="PTHR47359">
    <property type="entry name" value="PEPTIDOGLYCAN DL-ENDOPEPTIDASE CWLO"/>
    <property type="match status" value="1"/>
</dbReference>
<evidence type="ECO:0000259" key="7">
    <source>
        <dbReference type="PROSITE" id="PS51935"/>
    </source>
</evidence>
<dbReference type="EMBL" id="JAGSOG010000429">
    <property type="protein sequence ID" value="MBR7839350.1"/>
    <property type="molecule type" value="Genomic_DNA"/>
</dbReference>
<dbReference type="GO" id="GO:0006508">
    <property type="term" value="P:proteolysis"/>
    <property type="evidence" value="ECO:0007669"/>
    <property type="project" value="UniProtKB-KW"/>
</dbReference>
<evidence type="ECO:0000256" key="3">
    <source>
        <dbReference type="ARBA" id="ARBA00022801"/>
    </source>
</evidence>
<evidence type="ECO:0000256" key="4">
    <source>
        <dbReference type="ARBA" id="ARBA00022807"/>
    </source>
</evidence>
<organism evidence="8 9">
    <name type="scientific">Actinospica durhamensis</name>
    <dbReference type="NCBI Taxonomy" id="1508375"/>
    <lineage>
        <taxon>Bacteria</taxon>
        <taxon>Bacillati</taxon>
        <taxon>Actinomycetota</taxon>
        <taxon>Actinomycetes</taxon>
        <taxon>Catenulisporales</taxon>
        <taxon>Actinospicaceae</taxon>
        <taxon>Actinospica</taxon>
    </lineage>
</organism>
<evidence type="ECO:0000256" key="5">
    <source>
        <dbReference type="SAM" id="Coils"/>
    </source>
</evidence>
<comment type="caution">
    <text evidence="8">The sequence shown here is derived from an EMBL/GenBank/DDBJ whole genome shotgun (WGS) entry which is preliminary data.</text>
</comment>
<dbReference type="InterPro" id="IPR000064">
    <property type="entry name" value="NLP_P60_dom"/>
</dbReference>
<dbReference type="Pfam" id="PF00877">
    <property type="entry name" value="NLPC_P60"/>
    <property type="match status" value="1"/>
</dbReference>
<reference evidence="8" key="1">
    <citation type="submission" date="2021-04" db="EMBL/GenBank/DDBJ databases">
        <title>Genome based classification of Actinospica acidithermotolerans sp. nov., an actinobacterium isolated from an Indonesian hot spring.</title>
        <authorList>
            <person name="Kusuma A.B."/>
            <person name="Putra K.E."/>
            <person name="Nafisah S."/>
            <person name="Loh J."/>
            <person name="Nouioui I."/>
            <person name="Goodfellow M."/>
        </authorList>
    </citation>
    <scope>NUCLEOTIDE SEQUENCE</scope>
    <source>
        <strain evidence="8">CSCA 57</strain>
    </source>
</reference>
<dbReference type="Proteomes" id="UP000675781">
    <property type="component" value="Unassembled WGS sequence"/>
</dbReference>
<evidence type="ECO:0000313" key="9">
    <source>
        <dbReference type="Proteomes" id="UP000675781"/>
    </source>
</evidence>
<feature type="domain" description="NlpC/P60" evidence="7">
    <location>
        <begin position="238"/>
        <end position="357"/>
    </location>
</feature>
<proteinExistence type="inferred from homology"/>
<sequence>MMTEPAADPCTRGLGPRHRSPRGPASICAVRAVGVLTSGAAAAVGVAAWAPSTAQAADPQQIATQVLSLRAAAETATQQYDQATQNMARLQQQIDALQAQTTLAQAAVQRYSSSLGRIAAAQYRGIGVDPTLQLLLAQQPDQFLQRAATMDNVSRGQDEALESAEQAQLRLEQFRAQAGVDTVLAAQEEQQAAADKGRILAEYQQAQALLRQLTLSEQQALNYSGVTPQQIEGVPVSTGRAAQAIAFAESKLGLWYEWGGTGDPGYDCSGLVQAAWASAGVQLPRVTWDQMTVGQAVPADERDLQPGDLIFYLDGAHVAMYIGNGLVIHAPTTGQQIRYGEWDMMPVAAVRRVLPPT</sequence>
<dbReference type="PANTHER" id="PTHR47359:SF3">
    <property type="entry name" value="NLP_P60 DOMAIN-CONTAINING PROTEIN-RELATED"/>
    <property type="match status" value="1"/>
</dbReference>
<evidence type="ECO:0000256" key="6">
    <source>
        <dbReference type="SAM" id="MobiDB-lite"/>
    </source>
</evidence>
<evidence type="ECO:0000256" key="1">
    <source>
        <dbReference type="ARBA" id="ARBA00007074"/>
    </source>
</evidence>
<protein>
    <submittedName>
        <fullName evidence="8">C40 family peptidase</fullName>
    </submittedName>
</protein>
<keyword evidence="2" id="KW-0645">Protease</keyword>
<dbReference type="InterPro" id="IPR051794">
    <property type="entry name" value="PG_Endopeptidase_C40"/>
</dbReference>
<dbReference type="RefSeq" id="WP_212533786.1">
    <property type="nucleotide sequence ID" value="NZ_JAGSOG010000429.1"/>
</dbReference>
<evidence type="ECO:0000256" key="2">
    <source>
        <dbReference type="ARBA" id="ARBA00022670"/>
    </source>
</evidence>
<keyword evidence="5" id="KW-0175">Coiled coil</keyword>
<name>A0A941EWX6_9ACTN</name>
<evidence type="ECO:0000313" key="8">
    <source>
        <dbReference type="EMBL" id="MBR7839350.1"/>
    </source>
</evidence>
<dbReference type="InterPro" id="IPR038765">
    <property type="entry name" value="Papain-like_cys_pep_sf"/>
</dbReference>
<dbReference type="Gene3D" id="3.90.1720.10">
    <property type="entry name" value="endopeptidase domain like (from Nostoc punctiforme)"/>
    <property type="match status" value="1"/>
</dbReference>
<keyword evidence="9" id="KW-1185">Reference proteome</keyword>
<comment type="similarity">
    <text evidence="1">Belongs to the peptidase C40 family.</text>
</comment>
<dbReference type="AlphaFoldDB" id="A0A941EWX6"/>
<keyword evidence="4" id="KW-0788">Thiol protease</keyword>
<gene>
    <name evidence="8" type="ORF">KDL01_39180</name>
</gene>
<feature type="region of interest" description="Disordered" evidence="6">
    <location>
        <begin position="1"/>
        <end position="23"/>
    </location>
</feature>
<feature type="coiled-coil region" evidence="5">
    <location>
        <begin position="66"/>
        <end position="107"/>
    </location>
</feature>